<dbReference type="Pfam" id="PF21117">
    <property type="entry name" value="MRB1590_C"/>
    <property type="match status" value="1"/>
</dbReference>
<reference evidence="5" key="1">
    <citation type="journal article" date="2019" name="Int. J. Syst. Evol. Microbiol.">
        <title>The Global Catalogue of Microorganisms (GCM) 10K type strain sequencing project: providing services to taxonomists for standard genome sequencing and annotation.</title>
        <authorList>
            <consortium name="The Broad Institute Genomics Platform"/>
            <consortium name="The Broad Institute Genome Sequencing Center for Infectious Disease"/>
            <person name="Wu L."/>
            <person name="Ma J."/>
        </authorList>
    </citation>
    <scope>NUCLEOTIDE SEQUENCE [LARGE SCALE GENOMIC DNA]</scope>
    <source>
        <strain evidence="5">JCM 6485</strain>
    </source>
</reference>
<dbReference type="PANTHER" id="PTHR38149">
    <property type="entry name" value="ATPASE"/>
    <property type="match status" value="1"/>
</dbReference>
<evidence type="ECO:0000259" key="3">
    <source>
        <dbReference type="Pfam" id="PF21117"/>
    </source>
</evidence>
<dbReference type="SUPFAM" id="SSF52540">
    <property type="entry name" value="P-loop containing nucleoside triphosphate hydrolases"/>
    <property type="match status" value="1"/>
</dbReference>
<dbReference type="EMBL" id="BAAACO010000007">
    <property type="protein sequence ID" value="GAA0860534.1"/>
    <property type="molecule type" value="Genomic_DNA"/>
</dbReference>
<name>A0ABP3X908_9CLOT</name>
<dbReference type="Proteomes" id="UP001501764">
    <property type="component" value="Unassembled WGS sequence"/>
</dbReference>
<dbReference type="InterPro" id="IPR019195">
    <property type="entry name" value="ABC_ATPase_put"/>
</dbReference>
<evidence type="ECO:0000259" key="1">
    <source>
        <dbReference type="Pfam" id="PF09818"/>
    </source>
</evidence>
<organism evidence="4 5">
    <name type="scientific">Clostridium nitritogenes</name>
    <dbReference type="NCBI Taxonomy" id="83340"/>
    <lineage>
        <taxon>Bacteria</taxon>
        <taxon>Bacillati</taxon>
        <taxon>Bacillota</taxon>
        <taxon>Clostridia</taxon>
        <taxon>Eubacteriales</taxon>
        <taxon>Clostridiaceae</taxon>
        <taxon>Clostridium</taxon>
    </lineage>
</organism>
<dbReference type="Pfam" id="PF09818">
    <property type="entry name" value="ABC_ATPase"/>
    <property type="match status" value="1"/>
</dbReference>
<accession>A0ABP3X908</accession>
<proteinExistence type="predicted"/>
<dbReference type="PANTHER" id="PTHR38149:SF1">
    <property type="entry name" value="ATPASE"/>
    <property type="match status" value="1"/>
</dbReference>
<sequence length="567" mass="63878">MRDLNYLRKEIDSINGKGYKAYKSLEGEYDFNDYILHIDHVQGDPFAAPSRIRVTMKSNINKIPKELFNENHKRIAVQDFITRLFYQNINKYGDRVMGSGKSGMISISKCPQEILDRTSVVIDDNKIEARFEVGFPARGRSVLSRELQKILYDFLPKIVNNSLKYENIDKNKLERRVKLVCDQEFIRKELKERGLVAFIGNGSILPRESGVSTKPLKSAKKFISPKELEIEINLPHKGLIKGLGIKKGITLIVGGGYHGKSTLLNALEVGVYNHIEGDGREYVIADNTSMKVRAEDGRSIIRDDISLFINNLPNGKDTKKFISENASGSTSQAANIVEAIESNTNLLLIDEDTSATNFMIRDDVMQSLVSNEEEPITPFIELVRSIYEEKDISTIIVVGSSGEYFDIADTVIQMDNYEPKDVTLKAKELSTGAILNRIKNRDIKVNIDFDRKVLKGSIEKGPKGVKIKTLGIDGLSINKEDINLRSVEQIVDREQVTSIGNMMKWAEDKIINNNLTLIEVADRILEEVKEKGLIQMSGMKGGSGNLALPRKQEIMAAFNRYRKLKIK</sequence>
<keyword evidence="5" id="KW-1185">Reference proteome</keyword>
<dbReference type="Gene3D" id="3.40.50.300">
    <property type="entry name" value="P-loop containing nucleotide triphosphate hydrolases"/>
    <property type="match status" value="1"/>
</dbReference>
<dbReference type="InterPro" id="IPR046834">
    <property type="entry name" value="ABC_ATPase_C"/>
</dbReference>
<feature type="domain" description="ATPase of the ABC class C-terminal" evidence="1">
    <location>
        <begin position="170"/>
        <end position="438"/>
    </location>
</feature>
<dbReference type="InterPro" id="IPR027417">
    <property type="entry name" value="P-loop_NTPase"/>
</dbReference>
<comment type="caution">
    <text evidence="4">The sequence shown here is derived from an EMBL/GenBank/DDBJ whole genome shotgun (WGS) entry which is preliminary data.</text>
</comment>
<evidence type="ECO:0000313" key="4">
    <source>
        <dbReference type="EMBL" id="GAA0860534.1"/>
    </source>
</evidence>
<dbReference type="InterPro" id="IPR046833">
    <property type="entry name" value="ABC_N"/>
</dbReference>
<evidence type="ECO:0000313" key="5">
    <source>
        <dbReference type="Proteomes" id="UP001501764"/>
    </source>
</evidence>
<dbReference type="InterPro" id="IPR049069">
    <property type="entry name" value="MRB1590-like_C"/>
</dbReference>
<protein>
    <submittedName>
        <fullName evidence="4">ABC-ATPase domain-containing protein</fullName>
    </submittedName>
</protein>
<dbReference type="Pfam" id="PF20446">
    <property type="entry name" value="ABC_N"/>
    <property type="match status" value="1"/>
</dbReference>
<feature type="domain" description="MRB1590-like C-terminal" evidence="3">
    <location>
        <begin position="466"/>
        <end position="567"/>
    </location>
</feature>
<gene>
    <name evidence="4" type="ORF">GCM10008916_27730</name>
</gene>
<evidence type="ECO:0000259" key="2">
    <source>
        <dbReference type="Pfam" id="PF20446"/>
    </source>
</evidence>
<feature type="domain" description="ATPase of the ABC class N-terminal" evidence="2">
    <location>
        <begin position="6"/>
        <end position="165"/>
    </location>
</feature>
<dbReference type="RefSeq" id="WP_215635138.1">
    <property type="nucleotide sequence ID" value="NZ_BAAACO010000007.1"/>
</dbReference>